<dbReference type="PANTHER" id="PTHR24039:SF28">
    <property type="entry name" value="EGF-LIKE DOMAIN-CONTAINING PROTEIN"/>
    <property type="match status" value="1"/>
</dbReference>
<evidence type="ECO:0000256" key="2">
    <source>
        <dbReference type="ARBA" id="ARBA00022614"/>
    </source>
</evidence>
<dbReference type="InterPro" id="IPR009030">
    <property type="entry name" value="Growth_fac_rcpt_cys_sf"/>
</dbReference>
<dbReference type="PROSITE" id="PS01186">
    <property type="entry name" value="EGF_2"/>
    <property type="match status" value="2"/>
</dbReference>
<keyword evidence="14" id="KW-1185">Reference proteome</keyword>
<reference evidence="13 14" key="1">
    <citation type="submission" date="2022-05" db="EMBL/GenBank/DDBJ databases">
        <authorList>
            <consortium name="Genoscope - CEA"/>
            <person name="William W."/>
        </authorList>
    </citation>
    <scope>NUCLEOTIDE SEQUENCE [LARGE SCALE GENOMIC DNA]</scope>
</reference>
<dbReference type="SUPFAM" id="SSF57184">
    <property type="entry name" value="Growth factor receptor domain"/>
    <property type="match status" value="1"/>
</dbReference>
<dbReference type="PROSITE" id="PS01187">
    <property type="entry name" value="EGF_CA"/>
    <property type="match status" value="1"/>
</dbReference>
<feature type="compositionally biased region" description="Acidic residues" evidence="10">
    <location>
        <begin position="397"/>
        <end position="411"/>
    </location>
</feature>
<evidence type="ECO:0000256" key="5">
    <source>
        <dbReference type="ARBA" id="ARBA00022837"/>
    </source>
</evidence>
<protein>
    <recommendedName>
        <fullName evidence="12">EGF-like domain-containing protein</fullName>
    </recommendedName>
</protein>
<keyword evidence="1 9" id="KW-0245">EGF-like domain</keyword>
<dbReference type="CDD" id="cd00054">
    <property type="entry name" value="EGF_CA"/>
    <property type="match status" value="3"/>
</dbReference>
<dbReference type="InterPro" id="IPR000152">
    <property type="entry name" value="EGF-type_Asp/Asn_hydroxyl_site"/>
</dbReference>
<dbReference type="InterPro" id="IPR003591">
    <property type="entry name" value="Leu-rich_rpt_typical-subtyp"/>
</dbReference>
<keyword evidence="4" id="KW-0677">Repeat</keyword>
<dbReference type="SMART" id="SM00181">
    <property type="entry name" value="EGF"/>
    <property type="match status" value="4"/>
</dbReference>
<dbReference type="SUPFAM" id="SSF52058">
    <property type="entry name" value="L domain-like"/>
    <property type="match status" value="1"/>
</dbReference>
<dbReference type="Pfam" id="PF13855">
    <property type="entry name" value="LRR_8"/>
    <property type="match status" value="1"/>
</dbReference>
<evidence type="ECO:0000256" key="11">
    <source>
        <dbReference type="SAM" id="Phobius"/>
    </source>
</evidence>
<evidence type="ECO:0000256" key="1">
    <source>
        <dbReference type="ARBA" id="ARBA00022536"/>
    </source>
</evidence>
<evidence type="ECO:0000256" key="9">
    <source>
        <dbReference type="PROSITE-ProRule" id="PRU00076"/>
    </source>
</evidence>
<dbReference type="PROSITE" id="PS00010">
    <property type="entry name" value="ASX_HYDROXYL"/>
    <property type="match status" value="3"/>
</dbReference>
<dbReference type="PROSITE" id="PS51450">
    <property type="entry name" value="LRR"/>
    <property type="match status" value="1"/>
</dbReference>
<dbReference type="PROSITE" id="PS50026">
    <property type="entry name" value="EGF_3"/>
    <property type="match status" value="3"/>
</dbReference>
<evidence type="ECO:0000259" key="12">
    <source>
        <dbReference type="PROSITE" id="PS50026"/>
    </source>
</evidence>
<dbReference type="EMBL" id="CALNXI010003728">
    <property type="protein sequence ID" value="CAH3194146.1"/>
    <property type="molecule type" value="Genomic_DNA"/>
</dbReference>
<evidence type="ECO:0000256" key="10">
    <source>
        <dbReference type="SAM" id="MobiDB-lite"/>
    </source>
</evidence>
<dbReference type="InterPro" id="IPR018097">
    <property type="entry name" value="EGF_Ca-bd_CS"/>
</dbReference>
<feature type="domain" description="EGF-like" evidence="12">
    <location>
        <begin position="227"/>
        <end position="263"/>
    </location>
</feature>
<keyword evidence="11" id="KW-0812">Transmembrane</keyword>
<feature type="region of interest" description="Disordered" evidence="10">
    <location>
        <begin position="354"/>
        <end position="411"/>
    </location>
</feature>
<keyword evidence="2" id="KW-0433">Leucine-rich repeat</keyword>
<keyword evidence="11" id="KW-0472">Membrane</keyword>
<sequence length="411" mass="45864">MEEHLRRFRYSTELNSTELLLIHFKKLVSDIYSDKQAMEGQTWNLSVAHISEIPANTFKGLTSLKTLDLSNNQLVMLSPSFFDDLKFNNITLYLHNNRWDCKCSNRGLLTLLKKHKNIKLGSAPAICHTPYPLKGKRIDQECDRDECMEENDCDDMARCENTYEGYKCSCAARGFKGTGTECTDIDECADKSTSQCSKIGGKCINTLGSYKCECKTGYTGDGKLCKDVDECMSIDCGMDGECTNTLGSFTCDCDPGYVANKSNICVDIDECEMKTHTCDAIANSYCVNVKTILPSDTGYTCECQSGFRKVGKSCIHEGSTGELIKILAMIIGGFLGILFLIIIVALVYRKTRSSEPEEEEEEEEKTEESPVVVAPVVGMPPPVDFAYLEMPQNDQGQQEEEWGEDDEEDTE</sequence>
<proteinExistence type="predicted"/>
<evidence type="ECO:0000313" key="14">
    <source>
        <dbReference type="Proteomes" id="UP001159427"/>
    </source>
</evidence>
<evidence type="ECO:0000313" key="13">
    <source>
        <dbReference type="EMBL" id="CAH3194146.1"/>
    </source>
</evidence>
<dbReference type="SMART" id="SM00179">
    <property type="entry name" value="EGF_CA"/>
    <property type="match status" value="4"/>
</dbReference>
<keyword evidence="8" id="KW-0325">Glycoprotein</keyword>
<evidence type="ECO:0000256" key="3">
    <source>
        <dbReference type="ARBA" id="ARBA00022729"/>
    </source>
</evidence>
<name>A0ABN8SV02_9CNID</name>
<feature type="transmembrane region" description="Helical" evidence="11">
    <location>
        <begin position="326"/>
        <end position="348"/>
    </location>
</feature>
<dbReference type="InterPro" id="IPR001611">
    <property type="entry name" value="Leu-rich_rpt"/>
</dbReference>
<dbReference type="Pfam" id="PF07645">
    <property type="entry name" value="EGF_CA"/>
    <property type="match status" value="4"/>
</dbReference>
<keyword evidence="6" id="KW-0524">Neurogenesis</keyword>
<dbReference type="InterPro" id="IPR000742">
    <property type="entry name" value="EGF"/>
</dbReference>
<feature type="domain" description="EGF-like" evidence="12">
    <location>
        <begin position="143"/>
        <end position="183"/>
    </location>
</feature>
<dbReference type="Proteomes" id="UP001159427">
    <property type="component" value="Unassembled WGS sequence"/>
</dbReference>
<keyword evidence="3" id="KW-0732">Signal</keyword>
<dbReference type="Gene3D" id="2.10.25.10">
    <property type="entry name" value="Laminin"/>
    <property type="match status" value="4"/>
</dbReference>
<comment type="caution">
    <text evidence="13">The sequence shown here is derived from an EMBL/GenBank/DDBJ whole genome shotgun (WGS) entry which is preliminary data.</text>
</comment>
<dbReference type="InterPro" id="IPR049883">
    <property type="entry name" value="NOTCH1_EGF-like"/>
</dbReference>
<dbReference type="InterPro" id="IPR032675">
    <property type="entry name" value="LRR_dom_sf"/>
</dbReference>
<organism evidence="13 14">
    <name type="scientific">Porites evermanni</name>
    <dbReference type="NCBI Taxonomy" id="104178"/>
    <lineage>
        <taxon>Eukaryota</taxon>
        <taxon>Metazoa</taxon>
        <taxon>Cnidaria</taxon>
        <taxon>Anthozoa</taxon>
        <taxon>Hexacorallia</taxon>
        <taxon>Scleractinia</taxon>
        <taxon>Fungiina</taxon>
        <taxon>Poritidae</taxon>
        <taxon>Porites</taxon>
    </lineage>
</organism>
<dbReference type="PANTHER" id="PTHR24039">
    <property type="entry name" value="FIBRILLIN-RELATED"/>
    <property type="match status" value="1"/>
</dbReference>
<keyword evidence="7" id="KW-1015">Disulfide bond</keyword>
<dbReference type="SMART" id="SM00369">
    <property type="entry name" value="LRR_TYP"/>
    <property type="match status" value="1"/>
</dbReference>
<evidence type="ECO:0000256" key="7">
    <source>
        <dbReference type="ARBA" id="ARBA00023157"/>
    </source>
</evidence>
<comment type="caution">
    <text evidence="9">Lacks conserved residue(s) required for the propagation of feature annotation.</text>
</comment>
<evidence type="ECO:0000256" key="6">
    <source>
        <dbReference type="ARBA" id="ARBA00022902"/>
    </source>
</evidence>
<dbReference type="InterPro" id="IPR001881">
    <property type="entry name" value="EGF-like_Ca-bd_dom"/>
</dbReference>
<feature type="domain" description="EGF-like" evidence="12">
    <location>
        <begin position="184"/>
        <end position="226"/>
    </location>
</feature>
<keyword evidence="11" id="KW-1133">Transmembrane helix</keyword>
<accession>A0ABN8SV02</accession>
<dbReference type="Gene3D" id="3.80.10.10">
    <property type="entry name" value="Ribonuclease Inhibitor"/>
    <property type="match status" value="1"/>
</dbReference>
<evidence type="ECO:0000256" key="4">
    <source>
        <dbReference type="ARBA" id="ARBA00022737"/>
    </source>
</evidence>
<keyword evidence="5" id="KW-0106">Calcium</keyword>
<feature type="compositionally biased region" description="Acidic residues" evidence="10">
    <location>
        <begin position="356"/>
        <end position="366"/>
    </location>
</feature>
<gene>
    <name evidence="13" type="ORF">PEVE_00027237</name>
</gene>
<evidence type="ECO:0000256" key="8">
    <source>
        <dbReference type="ARBA" id="ARBA00023180"/>
    </source>
</evidence>